<name>A0A1M7L2Z8_9BACT</name>
<evidence type="ECO:0000256" key="1">
    <source>
        <dbReference type="SAM" id="SignalP"/>
    </source>
</evidence>
<dbReference type="PROSITE" id="PS51704">
    <property type="entry name" value="GP_PDE"/>
    <property type="match status" value="1"/>
</dbReference>
<dbReference type="PANTHER" id="PTHR46211">
    <property type="entry name" value="GLYCEROPHOSPHORYL DIESTER PHOSPHODIESTERASE"/>
    <property type="match status" value="1"/>
</dbReference>
<gene>
    <name evidence="3" type="ORF">SAMN04488057_10384</name>
</gene>
<accession>A0A1M7L2Z8</accession>
<dbReference type="Gene3D" id="3.20.20.190">
    <property type="entry name" value="Phosphatidylinositol (PI) phosphodiesterase"/>
    <property type="match status" value="1"/>
</dbReference>
<dbReference type="AlphaFoldDB" id="A0A1M7L2Z8"/>
<feature type="domain" description="GP-PDE" evidence="2">
    <location>
        <begin position="29"/>
        <end position="258"/>
    </location>
</feature>
<protein>
    <submittedName>
        <fullName evidence="3">Glycerophosphoryl diester phosphodiesterase</fullName>
    </submittedName>
</protein>
<dbReference type="Proteomes" id="UP000184513">
    <property type="component" value="Unassembled WGS sequence"/>
</dbReference>
<dbReference type="GO" id="GO:0008081">
    <property type="term" value="F:phosphoric diester hydrolase activity"/>
    <property type="evidence" value="ECO:0007669"/>
    <property type="project" value="InterPro"/>
</dbReference>
<dbReference type="GO" id="GO:0006629">
    <property type="term" value="P:lipid metabolic process"/>
    <property type="evidence" value="ECO:0007669"/>
    <property type="project" value="InterPro"/>
</dbReference>
<dbReference type="STRING" id="388280.SAMN04488057_10384"/>
<feature type="signal peptide" evidence="1">
    <location>
        <begin position="1"/>
        <end position="21"/>
    </location>
</feature>
<reference evidence="3 4" key="1">
    <citation type="submission" date="2016-11" db="EMBL/GenBank/DDBJ databases">
        <authorList>
            <person name="Jaros S."/>
            <person name="Januszkiewicz K."/>
            <person name="Wedrychowicz H."/>
        </authorList>
    </citation>
    <scope>NUCLEOTIDE SEQUENCE [LARGE SCALE GENOMIC DNA]</scope>
    <source>
        <strain evidence="3 4">CGMCC 1.6102</strain>
    </source>
</reference>
<dbReference type="PANTHER" id="PTHR46211:SF1">
    <property type="entry name" value="GLYCEROPHOSPHODIESTER PHOSPHODIESTERASE, CYTOPLASMIC"/>
    <property type="match status" value="1"/>
</dbReference>
<dbReference type="InterPro" id="IPR030395">
    <property type="entry name" value="GP_PDE_dom"/>
</dbReference>
<evidence type="ECO:0000313" key="4">
    <source>
        <dbReference type="Proteomes" id="UP000184513"/>
    </source>
</evidence>
<feature type="chain" id="PRO_5012794093" evidence="1">
    <location>
        <begin position="22"/>
        <end position="262"/>
    </location>
</feature>
<dbReference type="InterPro" id="IPR017946">
    <property type="entry name" value="PLC-like_Pdiesterase_TIM-brl"/>
</dbReference>
<organism evidence="3 4">
    <name type="scientific">Cyclobacterium lianum</name>
    <dbReference type="NCBI Taxonomy" id="388280"/>
    <lineage>
        <taxon>Bacteria</taxon>
        <taxon>Pseudomonadati</taxon>
        <taxon>Bacteroidota</taxon>
        <taxon>Cytophagia</taxon>
        <taxon>Cytophagales</taxon>
        <taxon>Cyclobacteriaceae</taxon>
        <taxon>Cyclobacterium</taxon>
    </lineage>
</organism>
<proteinExistence type="predicted"/>
<evidence type="ECO:0000259" key="2">
    <source>
        <dbReference type="PROSITE" id="PS51704"/>
    </source>
</evidence>
<dbReference type="Pfam" id="PF03009">
    <property type="entry name" value="GDPD"/>
    <property type="match status" value="1"/>
</dbReference>
<sequence>MILKTLITLCCLSIGTMYTHAQNMEFLTNKVIAHRGAWKAAPHPQNSLASLQEAIDLGCEGSEFDVWMTADGILVANHDADHKGMLIEETSYAELLEAPLSNGEKIPTIEAYLRHGMTQHQTRLIFEIKPSGISKDRGREIAEKSVKLVKELGAERWVDYITFDYDIGLKVLEIDPQANVAYLSGDKSPAELKEDGFFGFDYNINKLKEKPEWISEAQSLGLTINSWTVNKEEDMRWLLDQDVDFITTDEPEKLFELMRNMK</sequence>
<dbReference type="SUPFAM" id="SSF51695">
    <property type="entry name" value="PLC-like phosphodiesterases"/>
    <property type="match status" value="1"/>
</dbReference>
<evidence type="ECO:0000313" key="3">
    <source>
        <dbReference type="EMBL" id="SHM72284.1"/>
    </source>
</evidence>
<keyword evidence="1" id="KW-0732">Signal</keyword>
<keyword evidence="4" id="KW-1185">Reference proteome</keyword>
<dbReference type="EMBL" id="FRCY01000003">
    <property type="protein sequence ID" value="SHM72284.1"/>
    <property type="molecule type" value="Genomic_DNA"/>
</dbReference>